<evidence type="ECO:0000256" key="1">
    <source>
        <dbReference type="SAM" id="Coils"/>
    </source>
</evidence>
<dbReference type="Proteomes" id="UP001652625">
    <property type="component" value="Chromosome 10"/>
</dbReference>
<dbReference type="RefSeq" id="XP_065663479.1">
    <property type="nucleotide sequence ID" value="XM_065807407.1"/>
</dbReference>
<protein>
    <submittedName>
        <fullName evidence="4">Uncharacterized protein LOC105843846</fullName>
    </submittedName>
</protein>
<keyword evidence="2" id="KW-0732">Signal</keyword>
<evidence type="ECO:0000256" key="2">
    <source>
        <dbReference type="SAM" id="SignalP"/>
    </source>
</evidence>
<proteinExistence type="predicted"/>
<feature type="signal peptide" evidence="2">
    <location>
        <begin position="1"/>
        <end position="19"/>
    </location>
</feature>
<dbReference type="GeneID" id="105843846"/>
<feature type="coiled-coil region" evidence="1">
    <location>
        <begin position="115"/>
        <end position="142"/>
    </location>
</feature>
<keyword evidence="3" id="KW-1185">Reference proteome</keyword>
<feature type="coiled-coil region" evidence="1">
    <location>
        <begin position="44"/>
        <end position="71"/>
    </location>
</feature>
<keyword evidence="1" id="KW-0175">Coiled coil</keyword>
<sequence>MMWPLFFILVCALLRILDANEKCEGEIDPFICKLKTALNINSRDEKLDKRFQQIEKQLEKIRQDILHLNATTAIEIKNASQEDNQIQQLTTHLNRSETKVRQTINSLIGTVNGTVNTLLSQIENISKELPQLKELLNNVDESRDTIHNEFNKFVNATTMFNYELTELLKKKTLDAMETLEKKQTELMNQPNCTVAYNTSFNYMFQKNRELELKVQQSQQQLSEIKAALETSKNEEWPTGSYCILANGACPKGFKLFTGYLRAINMFHFSSTYIRESFFGSSSINCHGNCGTYGNWVGELNLSTCCK</sequence>
<accession>A0ABM4CNR8</accession>
<reference evidence="4" key="1">
    <citation type="submission" date="2025-08" db="UniProtKB">
        <authorList>
            <consortium name="RefSeq"/>
        </authorList>
    </citation>
    <scope>IDENTIFICATION</scope>
</reference>
<evidence type="ECO:0000313" key="3">
    <source>
        <dbReference type="Proteomes" id="UP001652625"/>
    </source>
</evidence>
<feature type="chain" id="PRO_5046378079" evidence="2">
    <location>
        <begin position="20"/>
        <end position="306"/>
    </location>
</feature>
<organism evidence="3 4">
    <name type="scientific">Hydra vulgaris</name>
    <name type="common">Hydra</name>
    <name type="synonym">Hydra attenuata</name>
    <dbReference type="NCBI Taxonomy" id="6087"/>
    <lineage>
        <taxon>Eukaryota</taxon>
        <taxon>Metazoa</taxon>
        <taxon>Cnidaria</taxon>
        <taxon>Hydrozoa</taxon>
        <taxon>Hydroidolina</taxon>
        <taxon>Anthoathecata</taxon>
        <taxon>Aplanulata</taxon>
        <taxon>Hydridae</taxon>
        <taxon>Hydra</taxon>
    </lineage>
</organism>
<evidence type="ECO:0000313" key="4">
    <source>
        <dbReference type="RefSeq" id="XP_065663479.1"/>
    </source>
</evidence>
<gene>
    <name evidence="4" type="primary">LOC105843846</name>
</gene>
<feature type="coiled-coil region" evidence="1">
    <location>
        <begin position="169"/>
        <end position="234"/>
    </location>
</feature>
<name>A0ABM4CNR8_HYDVU</name>